<keyword evidence="5" id="KW-1185">Reference proteome</keyword>
<dbReference type="EMBL" id="CAJOBC010001124">
    <property type="protein sequence ID" value="CAF3657315.1"/>
    <property type="molecule type" value="Genomic_DNA"/>
</dbReference>
<sequence>MKHEKKVEETKLTDAIADVQIASTSYLNSNKIISVNSATTITTTIKGVVMPPKSISTLIERGSFTSSFNDDIFTSHDFELDVTIKILQD</sequence>
<evidence type="ECO:0000313" key="5">
    <source>
        <dbReference type="Proteomes" id="UP000663829"/>
    </source>
</evidence>
<dbReference type="EMBL" id="CAJNOQ010001124">
    <property type="protein sequence ID" value="CAF0869971.1"/>
    <property type="molecule type" value="Genomic_DNA"/>
</dbReference>
<evidence type="ECO:0000313" key="4">
    <source>
        <dbReference type="EMBL" id="CAF3657315.1"/>
    </source>
</evidence>
<dbReference type="Proteomes" id="UP000681722">
    <property type="component" value="Unassembled WGS sequence"/>
</dbReference>
<gene>
    <name evidence="2" type="ORF">GPM918_LOCUS7046</name>
    <name evidence="1" type="ORF">OVA965_LOCUS2824</name>
    <name evidence="4" type="ORF">SRO942_LOCUS7046</name>
    <name evidence="3" type="ORF">TMI583_LOCUS2823</name>
</gene>
<name>A0A813X9Y1_9BILA</name>
<dbReference type="AlphaFoldDB" id="A0A813X9Y1"/>
<evidence type="ECO:0000313" key="3">
    <source>
        <dbReference type="EMBL" id="CAF3546378.1"/>
    </source>
</evidence>
<dbReference type="Proteomes" id="UP000682733">
    <property type="component" value="Unassembled WGS sequence"/>
</dbReference>
<evidence type="ECO:0000313" key="1">
    <source>
        <dbReference type="EMBL" id="CAF0766111.1"/>
    </source>
</evidence>
<dbReference type="Proteomes" id="UP000663829">
    <property type="component" value="Unassembled WGS sequence"/>
</dbReference>
<comment type="caution">
    <text evidence="2">The sequence shown here is derived from an EMBL/GenBank/DDBJ whole genome shotgun (WGS) entry which is preliminary data.</text>
</comment>
<reference evidence="2" key="1">
    <citation type="submission" date="2021-02" db="EMBL/GenBank/DDBJ databases">
        <authorList>
            <person name="Nowell W R."/>
        </authorList>
    </citation>
    <scope>NUCLEOTIDE SEQUENCE</scope>
</reference>
<proteinExistence type="predicted"/>
<dbReference type="EMBL" id="CAJNOK010000635">
    <property type="protein sequence ID" value="CAF0766111.1"/>
    <property type="molecule type" value="Genomic_DNA"/>
</dbReference>
<dbReference type="Proteomes" id="UP000677228">
    <property type="component" value="Unassembled WGS sequence"/>
</dbReference>
<organism evidence="2 5">
    <name type="scientific">Didymodactylos carnosus</name>
    <dbReference type="NCBI Taxonomy" id="1234261"/>
    <lineage>
        <taxon>Eukaryota</taxon>
        <taxon>Metazoa</taxon>
        <taxon>Spiralia</taxon>
        <taxon>Gnathifera</taxon>
        <taxon>Rotifera</taxon>
        <taxon>Eurotatoria</taxon>
        <taxon>Bdelloidea</taxon>
        <taxon>Philodinida</taxon>
        <taxon>Philodinidae</taxon>
        <taxon>Didymodactylos</taxon>
    </lineage>
</organism>
<dbReference type="OrthoDB" id="10053118at2759"/>
<dbReference type="EMBL" id="CAJOBA010000635">
    <property type="protein sequence ID" value="CAF3546378.1"/>
    <property type="molecule type" value="Genomic_DNA"/>
</dbReference>
<accession>A0A813X9Y1</accession>
<evidence type="ECO:0000313" key="2">
    <source>
        <dbReference type="EMBL" id="CAF0869971.1"/>
    </source>
</evidence>
<protein>
    <submittedName>
        <fullName evidence="2">Uncharacterized protein</fullName>
    </submittedName>
</protein>